<name>R7S3D7_PUNST</name>
<dbReference type="EMBL" id="JH687555">
    <property type="protein sequence ID" value="EIN04379.1"/>
    <property type="molecule type" value="Genomic_DNA"/>
</dbReference>
<accession>R7S3D7</accession>
<feature type="zinc finger region" description="C3H1-type" evidence="1">
    <location>
        <begin position="250"/>
        <end position="277"/>
    </location>
</feature>
<dbReference type="InterPro" id="IPR000571">
    <property type="entry name" value="Znf_CCCH"/>
</dbReference>
<protein>
    <recommendedName>
        <fullName evidence="3">C3H1-type domain-containing protein</fullName>
    </recommendedName>
</protein>
<evidence type="ECO:0000313" key="4">
    <source>
        <dbReference type="EMBL" id="EIN04379.1"/>
    </source>
</evidence>
<evidence type="ECO:0000256" key="2">
    <source>
        <dbReference type="SAM" id="MobiDB-lite"/>
    </source>
</evidence>
<keyword evidence="1" id="KW-0479">Metal-binding</keyword>
<dbReference type="OrthoDB" id="167809at2759"/>
<reference evidence="5" key="1">
    <citation type="journal article" date="2012" name="Science">
        <title>The Paleozoic origin of enzymatic lignin decomposition reconstructed from 31 fungal genomes.</title>
        <authorList>
            <person name="Floudas D."/>
            <person name="Binder M."/>
            <person name="Riley R."/>
            <person name="Barry K."/>
            <person name="Blanchette R.A."/>
            <person name="Henrissat B."/>
            <person name="Martinez A.T."/>
            <person name="Otillar R."/>
            <person name="Spatafora J.W."/>
            <person name="Yadav J.S."/>
            <person name="Aerts A."/>
            <person name="Benoit I."/>
            <person name="Boyd A."/>
            <person name="Carlson A."/>
            <person name="Copeland A."/>
            <person name="Coutinho P.M."/>
            <person name="de Vries R.P."/>
            <person name="Ferreira P."/>
            <person name="Findley K."/>
            <person name="Foster B."/>
            <person name="Gaskell J."/>
            <person name="Glotzer D."/>
            <person name="Gorecki P."/>
            <person name="Heitman J."/>
            <person name="Hesse C."/>
            <person name="Hori C."/>
            <person name="Igarashi K."/>
            <person name="Jurgens J.A."/>
            <person name="Kallen N."/>
            <person name="Kersten P."/>
            <person name="Kohler A."/>
            <person name="Kuees U."/>
            <person name="Kumar T.K.A."/>
            <person name="Kuo A."/>
            <person name="LaButti K."/>
            <person name="Larrondo L.F."/>
            <person name="Lindquist E."/>
            <person name="Ling A."/>
            <person name="Lombard V."/>
            <person name="Lucas S."/>
            <person name="Lundell T."/>
            <person name="Martin R."/>
            <person name="McLaughlin D.J."/>
            <person name="Morgenstern I."/>
            <person name="Morin E."/>
            <person name="Murat C."/>
            <person name="Nagy L.G."/>
            <person name="Nolan M."/>
            <person name="Ohm R.A."/>
            <person name="Patyshakuliyeva A."/>
            <person name="Rokas A."/>
            <person name="Ruiz-Duenas F.J."/>
            <person name="Sabat G."/>
            <person name="Salamov A."/>
            <person name="Samejima M."/>
            <person name="Schmutz J."/>
            <person name="Slot J.C."/>
            <person name="St John F."/>
            <person name="Stenlid J."/>
            <person name="Sun H."/>
            <person name="Sun S."/>
            <person name="Syed K."/>
            <person name="Tsang A."/>
            <person name="Wiebenga A."/>
            <person name="Young D."/>
            <person name="Pisabarro A."/>
            <person name="Eastwood D.C."/>
            <person name="Martin F."/>
            <person name="Cullen D."/>
            <person name="Grigoriev I.V."/>
            <person name="Hibbett D.S."/>
        </authorList>
    </citation>
    <scope>NUCLEOTIDE SEQUENCE [LARGE SCALE GENOMIC DNA]</scope>
    <source>
        <strain evidence="5">HHB-11173 SS5</strain>
    </source>
</reference>
<dbReference type="PROSITE" id="PS50103">
    <property type="entry name" value="ZF_C3H1"/>
    <property type="match status" value="1"/>
</dbReference>
<keyword evidence="1" id="KW-0862">Zinc</keyword>
<evidence type="ECO:0000313" key="5">
    <source>
        <dbReference type="Proteomes" id="UP000054196"/>
    </source>
</evidence>
<keyword evidence="1" id="KW-0863">Zinc-finger</keyword>
<dbReference type="HOGENOM" id="CLU_717938_0_0_1"/>
<dbReference type="GeneID" id="18881680"/>
<dbReference type="Proteomes" id="UP000054196">
    <property type="component" value="Unassembled WGS sequence"/>
</dbReference>
<organism evidence="4 5">
    <name type="scientific">Punctularia strigosozonata (strain HHB-11173)</name>
    <name type="common">White-rot fungus</name>
    <dbReference type="NCBI Taxonomy" id="741275"/>
    <lineage>
        <taxon>Eukaryota</taxon>
        <taxon>Fungi</taxon>
        <taxon>Dikarya</taxon>
        <taxon>Basidiomycota</taxon>
        <taxon>Agaricomycotina</taxon>
        <taxon>Agaricomycetes</taxon>
        <taxon>Corticiales</taxon>
        <taxon>Punctulariaceae</taxon>
        <taxon>Punctularia</taxon>
    </lineage>
</organism>
<evidence type="ECO:0000256" key="1">
    <source>
        <dbReference type="PROSITE-ProRule" id="PRU00723"/>
    </source>
</evidence>
<sequence>MTTRSKPTVLLIRLASRPGFYEQYAHLLSALDERCSLVEVRTDAEAITRLSNPQAIAAVVVADGAMAELSHSKTPAALKRYVKDGGGTVVYACDFAAEIHAKDMNTLFLQVWGLNWRADAYRKAKHRLTRLEVLNVSKQELAIENEEDSSVLNYHASVAFSASGKGHVGYVGSLHGTPQTTPVILALCSLREPEFPNAVDDPRWKRSREAEVAARAEKRRAMQKEQNTEGENFKDKASNMTDPSEHTGVGGRNICLAYLLDKCHRPDDFCPYSHEEEYLRLDGWWNDPIEYPRLQRMVESSHDHIPNPFGPKLPPATVSEMCMRAEAKEIEKMGPFFNGTMRDMLGWTYEEYCLRKSGNDPAKGGRQSNPFLAGVMVLEGRRAGA</sequence>
<dbReference type="AlphaFoldDB" id="R7S3D7"/>
<feature type="compositionally biased region" description="Basic and acidic residues" evidence="2">
    <location>
        <begin position="218"/>
        <end position="237"/>
    </location>
</feature>
<dbReference type="KEGG" id="psq:PUNSTDRAFT_146586"/>
<dbReference type="GO" id="GO:0008270">
    <property type="term" value="F:zinc ion binding"/>
    <property type="evidence" value="ECO:0007669"/>
    <property type="project" value="UniProtKB-KW"/>
</dbReference>
<dbReference type="RefSeq" id="XP_007388522.1">
    <property type="nucleotide sequence ID" value="XM_007388460.1"/>
</dbReference>
<evidence type="ECO:0000259" key="3">
    <source>
        <dbReference type="PROSITE" id="PS50103"/>
    </source>
</evidence>
<proteinExistence type="predicted"/>
<keyword evidence="5" id="KW-1185">Reference proteome</keyword>
<feature type="region of interest" description="Disordered" evidence="2">
    <location>
        <begin position="218"/>
        <end position="246"/>
    </location>
</feature>
<gene>
    <name evidence="4" type="ORF">PUNSTDRAFT_146586</name>
</gene>
<feature type="domain" description="C3H1-type" evidence="3">
    <location>
        <begin position="250"/>
        <end position="277"/>
    </location>
</feature>